<keyword evidence="5" id="KW-0326">Glycosidase</keyword>
<evidence type="ECO:0000256" key="4">
    <source>
        <dbReference type="ARBA" id="ARBA00022801"/>
    </source>
</evidence>
<proteinExistence type="inferred from homology"/>
<comment type="similarity">
    <text evidence="1">Belongs to the glycosyl hydrolase 29 family.</text>
</comment>
<dbReference type="Proteomes" id="UP000184609">
    <property type="component" value="Unassembled WGS sequence"/>
</dbReference>
<dbReference type="EC" id="3.2.1.51" evidence="2"/>
<dbReference type="InterPro" id="IPR057739">
    <property type="entry name" value="Glyco_hydro_29_N"/>
</dbReference>
<reference evidence="9" key="1">
    <citation type="submission" date="2016-12" db="EMBL/GenBank/DDBJ databases">
        <authorList>
            <person name="Varghese N."/>
            <person name="Submissions S."/>
        </authorList>
    </citation>
    <scope>NUCLEOTIDE SEQUENCE [LARGE SCALE GENOMIC DNA]</scope>
    <source>
        <strain evidence="9">DSM 25035</strain>
    </source>
</reference>
<keyword evidence="9" id="KW-1185">Reference proteome</keyword>
<dbReference type="Gene3D" id="2.60.120.260">
    <property type="entry name" value="Galactose-binding domain-like"/>
    <property type="match status" value="1"/>
</dbReference>
<sequence length="464" mass="52709">MILSPRYFLSFLALLLLSISSLYAQDISPVPVPTASQLAWQDAELVAIFHYDLHVFDGEKYVQKVNRITPVPDYNIFNPEQLDTDQWVKSVKDMGAKIAILTATHETGFAIYQSDVNPNSMKALKFQEGKGDIVKDFVESCRKYGVDPGIYIGIRWNSFMGVHDFKVQGDSEFSKNRQAYYNKMCEGMVEELTSRYGDLAIIWFDGGAHGPKQGGPDVQGIVERNQPNALFYHNLDRADIRWGGSESGTVPYPSWGTYHTPSWFANRGDSINFRPIKYGDPEGQYFMPAMSDAPLRGYNGRHEWFWEPEDEPHIFPLENLLHMYYNSVGHNSTLILGITPDDRGLVPDADVQRMKEFGDEIHQRFDNPLVSIIPNKKGVLQSNLNSAITINEVVLEENIEFGERVRKFVLEGKVNGKWVNLYEGSLIGHKHIATFPEVQVKSIRLKVLESKGEVKLKSLKGYFN</sequence>
<dbReference type="GO" id="GO:0016139">
    <property type="term" value="P:glycoside catabolic process"/>
    <property type="evidence" value="ECO:0007669"/>
    <property type="project" value="TreeGrafter"/>
</dbReference>
<dbReference type="GO" id="GO:0004560">
    <property type="term" value="F:alpha-L-fucosidase activity"/>
    <property type="evidence" value="ECO:0007669"/>
    <property type="project" value="InterPro"/>
</dbReference>
<keyword evidence="4" id="KW-0378">Hydrolase</keyword>
<dbReference type="InterPro" id="IPR017853">
    <property type="entry name" value="GH"/>
</dbReference>
<gene>
    <name evidence="8" type="ORF">SAMN04488108_2499</name>
</gene>
<evidence type="ECO:0000256" key="5">
    <source>
        <dbReference type="ARBA" id="ARBA00023295"/>
    </source>
</evidence>
<feature type="domain" description="Glycoside hydrolase family 29 N-terminal" evidence="7">
    <location>
        <begin position="75"/>
        <end position="359"/>
    </location>
</feature>
<evidence type="ECO:0000313" key="9">
    <source>
        <dbReference type="Proteomes" id="UP000184609"/>
    </source>
</evidence>
<accession>A0A1M7ZDQ4</accession>
<dbReference type="PANTHER" id="PTHR10030:SF37">
    <property type="entry name" value="ALPHA-L-FUCOSIDASE-RELATED"/>
    <property type="match status" value="1"/>
</dbReference>
<organism evidence="8 9">
    <name type="scientific">Algoriphagus zhangzhouensis</name>
    <dbReference type="NCBI Taxonomy" id="1073327"/>
    <lineage>
        <taxon>Bacteria</taxon>
        <taxon>Pseudomonadati</taxon>
        <taxon>Bacteroidota</taxon>
        <taxon>Cytophagia</taxon>
        <taxon>Cytophagales</taxon>
        <taxon>Cyclobacteriaceae</taxon>
        <taxon>Algoriphagus</taxon>
    </lineage>
</organism>
<evidence type="ECO:0000256" key="3">
    <source>
        <dbReference type="ARBA" id="ARBA00022729"/>
    </source>
</evidence>
<dbReference type="Pfam" id="PF01120">
    <property type="entry name" value="Alpha_L_fucos"/>
    <property type="match status" value="1"/>
</dbReference>
<dbReference type="Gene3D" id="3.20.20.80">
    <property type="entry name" value="Glycosidases"/>
    <property type="match status" value="1"/>
</dbReference>
<evidence type="ECO:0000259" key="7">
    <source>
        <dbReference type="Pfam" id="PF01120"/>
    </source>
</evidence>
<dbReference type="EMBL" id="FRXN01000003">
    <property type="protein sequence ID" value="SHO63061.1"/>
    <property type="molecule type" value="Genomic_DNA"/>
</dbReference>
<dbReference type="GO" id="GO:0005764">
    <property type="term" value="C:lysosome"/>
    <property type="evidence" value="ECO:0007669"/>
    <property type="project" value="TreeGrafter"/>
</dbReference>
<dbReference type="RefSeq" id="WP_073572131.1">
    <property type="nucleotide sequence ID" value="NZ_FRXN01000003.1"/>
</dbReference>
<dbReference type="InterPro" id="IPR000933">
    <property type="entry name" value="Glyco_hydro_29"/>
</dbReference>
<feature type="chain" id="PRO_5013337319" description="alpha-L-fucosidase" evidence="6">
    <location>
        <begin position="25"/>
        <end position="464"/>
    </location>
</feature>
<name>A0A1M7ZDQ4_9BACT</name>
<dbReference type="AlphaFoldDB" id="A0A1M7ZDQ4"/>
<dbReference type="SMART" id="SM00812">
    <property type="entry name" value="Alpha_L_fucos"/>
    <property type="match status" value="1"/>
</dbReference>
<dbReference type="STRING" id="1073327.SAMN04488108_2499"/>
<protein>
    <recommendedName>
        <fullName evidence="2">alpha-L-fucosidase</fullName>
        <ecNumber evidence="2">3.2.1.51</ecNumber>
    </recommendedName>
</protein>
<dbReference type="PANTHER" id="PTHR10030">
    <property type="entry name" value="ALPHA-L-FUCOSIDASE"/>
    <property type="match status" value="1"/>
</dbReference>
<feature type="signal peptide" evidence="6">
    <location>
        <begin position="1"/>
        <end position="24"/>
    </location>
</feature>
<dbReference type="GO" id="GO:0006004">
    <property type="term" value="P:fucose metabolic process"/>
    <property type="evidence" value="ECO:0007669"/>
    <property type="project" value="TreeGrafter"/>
</dbReference>
<evidence type="ECO:0000256" key="1">
    <source>
        <dbReference type="ARBA" id="ARBA00007951"/>
    </source>
</evidence>
<evidence type="ECO:0000313" key="8">
    <source>
        <dbReference type="EMBL" id="SHO63061.1"/>
    </source>
</evidence>
<dbReference type="OrthoDB" id="1095333at2"/>
<evidence type="ECO:0000256" key="6">
    <source>
        <dbReference type="SAM" id="SignalP"/>
    </source>
</evidence>
<dbReference type="SUPFAM" id="SSF51445">
    <property type="entry name" value="(Trans)glycosidases"/>
    <property type="match status" value="1"/>
</dbReference>
<evidence type="ECO:0000256" key="2">
    <source>
        <dbReference type="ARBA" id="ARBA00012662"/>
    </source>
</evidence>
<keyword evidence="3 6" id="KW-0732">Signal</keyword>